<dbReference type="InterPro" id="IPR043148">
    <property type="entry name" value="TagF_C"/>
</dbReference>
<protein>
    <recommendedName>
        <fullName evidence="3">CDP-Glycerol:Poly(Glycerophosphate) glycerophosphotransferase</fullName>
    </recommendedName>
</protein>
<evidence type="ECO:0000313" key="2">
    <source>
        <dbReference type="Proteomes" id="UP000463883"/>
    </source>
</evidence>
<keyword evidence="2" id="KW-1185">Reference proteome</keyword>
<dbReference type="RefSeq" id="WP_162361829.1">
    <property type="nucleotide sequence ID" value="NZ_CP047591.1"/>
</dbReference>
<dbReference type="KEGG" id="amic:Ami3637_06295"/>
<accession>A0A6P1MBI0</accession>
<dbReference type="Proteomes" id="UP000463883">
    <property type="component" value="Chromosome"/>
</dbReference>
<sequence>MNFTRWIYFERLVSNIKKTPHRKLNRNLGLICDEIEFQIKRVEKRADGSIWGITNGDKIYIDFMHRLKKLLIDPKMQELDKILLSAKNDSQEKFRILFQAQDIPVWPSLSSVYEAIINDSRFITDMIDFPEKFDAQFKFVDVYRTYKKMGYDITRNEKYDLCKSSPDFTITNKPYGGGTIVPPNFYILETRKVVERNIYCPYAFFDLENNHSSIYNGHHMPICYFAWLWVGYSEKFKKDAQQFAYNTGKNMVVFGHPKFDNLFKGLESVDSDAYNVFKEKINGRKVLLYNSHHTVWRDESSCGAFMEYYKAIFHYFKNHPNVILLWRPHPYLFTTLVNRGILNENELTSLIGEVDKIENIILDNTDNYLTSFALSDGLISDGGPSMTFEYVATGKPVYYTVRKNCYVMPKDSIAECYYWINTPSEVEHNLELFFQGKDPFKEERMKKAVYHLGIVDGKCGNRIKEYIFNKTIEEEQERADYVF</sequence>
<reference evidence="1 2" key="1">
    <citation type="submission" date="2020-01" db="EMBL/GenBank/DDBJ databases">
        <title>Genomic analysis of Aminipila sp. CBA3637.</title>
        <authorList>
            <person name="Kim Y.B."/>
            <person name="Roh S.W."/>
        </authorList>
    </citation>
    <scope>NUCLEOTIDE SEQUENCE [LARGE SCALE GENOMIC DNA]</scope>
    <source>
        <strain evidence="1 2">CBA3637</strain>
    </source>
</reference>
<organism evidence="1 2">
    <name type="scientific">Aminipila terrae</name>
    <dbReference type="NCBI Taxonomy" id="2697030"/>
    <lineage>
        <taxon>Bacteria</taxon>
        <taxon>Bacillati</taxon>
        <taxon>Bacillota</taxon>
        <taxon>Clostridia</taxon>
        <taxon>Peptostreptococcales</taxon>
        <taxon>Anaerovoracaceae</taxon>
        <taxon>Aminipila</taxon>
    </lineage>
</organism>
<dbReference type="SUPFAM" id="SSF53756">
    <property type="entry name" value="UDP-Glycosyltransferase/glycogen phosphorylase"/>
    <property type="match status" value="1"/>
</dbReference>
<dbReference type="AlphaFoldDB" id="A0A6P1MBI0"/>
<proteinExistence type="predicted"/>
<name>A0A6P1MBI0_9FIRM</name>
<dbReference type="Gene3D" id="3.40.50.12580">
    <property type="match status" value="1"/>
</dbReference>
<evidence type="ECO:0000313" key="1">
    <source>
        <dbReference type="EMBL" id="QHI72059.1"/>
    </source>
</evidence>
<dbReference type="EMBL" id="CP047591">
    <property type="protein sequence ID" value="QHI72059.1"/>
    <property type="molecule type" value="Genomic_DNA"/>
</dbReference>
<evidence type="ECO:0008006" key="3">
    <source>
        <dbReference type="Google" id="ProtNLM"/>
    </source>
</evidence>
<gene>
    <name evidence="1" type="ORF">Ami3637_06295</name>
</gene>